<dbReference type="InterPro" id="IPR004127">
    <property type="entry name" value="Prefoldin_subunit_alpha"/>
</dbReference>
<accession>A0A803MI97</accession>
<dbReference type="GO" id="GO:0005829">
    <property type="term" value="C:cytosol"/>
    <property type="evidence" value="ECO:0007669"/>
    <property type="project" value="EnsemblPlants"/>
</dbReference>
<dbReference type="SUPFAM" id="SSF46579">
    <property type="entry name" value="Prefoldin"/>
    <property type="match status" value="1"/>
</dbReference>
<dbReference type="EnsemblPlants" id="AUR62029845-RA">
    <property type="protein sequence ID" value="AUR62029845-RA:cds"/>
    <property type="gene ID" value="AUR62029845"/>
</dbReference>
<name>A0A803MI97_CHEQI</name>
<sequence length="374" mass="41666">MAARGKGTVTSLSSMFPAEEAHKAAKLVNDTISDKLKELDNLRGFVADNTNLINLVQRLPDELHHDIQVPFGKAAFFPGRLVHTNEFLVLLGENYFTDRTAKQTVDILKRRGQALESQVGSVKAVVEDLKAKASFFDRTAAESEEGLVEIREELSDVEDAGGSPEKAEAASVCEVGNRSRPGAVDDEEYARIMSRLDELEKEELEDEEDTEELGDVTSDENFNNLDQEQSKDHHHAKVLSDRNTLPNDADNLIHESLSLQSTHKDESSRGKNLLQNLVERSTEEDYAPPVMKTSIPFESKSKSEICVPTPKPDASNRLSRDSRPNTDSLKAFTGSIIERTDDLQISPDKETIDQLPNPQPSKPLSRFKMQRRAV</sequence>
<dbReference type="GO" id="GO:0000122">
    <property type="term" value="P:negative regulation of transcription by RNA polymerase II"/>
    <property type="evidence" value="ECO:0007669"/>
    <property type="project" value="TreeGrafter"/>
</dbReference>
<comment type="similarity">
    <text evidence="3">Belongs to the RNA polymerase II subunit 5-mediating protein family.</text>
</comment>
<keyword evidence="6" id="KW-1185">Reference proteome</keyword>
<dbReference type="AlphaFoldDB" id="A0A803MI97"/>
<dbReference type="Pfam" id="PF02996">
    <property type="entry name" value="Prefoldin"/>
    <property type="match status" value="1"/>
</dbReference>
<dbReference type="InterPro" id="IPR052255">
    <property type="entry name" value="RNA_pol_II_subunit5-mediator"/>
</dbReference>
<feature type="region of interest" description="Disordered" evidence="4">
    <location>
        <begin position="155"/>
        <end position="374"/>
    </location>
</feature>
<dbReference type="GO" id="GO:0003682">
    <property type="term" value="F:chromatin binding"/>
    <property type="evidence" value="ECO:0007669"/>
    <property type="project" value="TreeGrafter"/>
</dbReference>
<dbReference type="PANTHER" id="PTHR15111">
    <property type="entry name" value="RNA POLYMERASE II SUBUNIT 5-MEDIATING PROTEIN NNX3"/>
    <property type="match status" value="1"/>
</dbReference>
<dbReference type="GO" id="GO:0000785">
    <property type="term" value="C:chromatin"/>
    <property type="evidence" value="ECO:0007669"/>
    <property type="project" value="EnsemblPlants"/>
</dbReference>
<dbReference type="RefSeq" id="XP_021736309.1">
    <property type="nucleotide sequence ID" value="XM_021880617.1"/>
</dbReference>
<evidence type="ECO:0000313" key="6">
    <source>
        <dbReference type="Proteomes" id="UP000596660"/>
    </source>
</evidence>
<dbReference type="Gene3D" id="1.10.287.370">
    <property type="match status" value="1"/>
</dbReference>
<dbReference type="GO" id="GO:0009409">
    <property type="term" value="P:response to cold"/>
    <property type="evidence" value="ECO:0007669"/>
    <property type="project" value="UniProtKB-ARBA"/>
</dbReference>
<dbReference type="GO" id="GO:0005634">
    <property type="term" value="C:nucleus"/>
    <property type="evidence" value="ECO:0007669"/>
    <property type="project" value="UniProtKB-SubCell"/>
</dbReference>
<dbReference type="SMR" id="A0A803MI97"/>
<dbReference type="CDD" id="cd23159">
    <property type="entry name" value="Prefoldin_URI1"/>
    <property type="match status" value="1"/>
</dbReference>
<reference evidence="5" key="1">
    <citation type="journal article" date="2017" name="Nature">
        <title>The genome of Chenopodium quinoa.</title>
        <authorList>
            <person name="Jarvis D.E."/>
            <person name="Ho Y.S."/>
            <person name="Lightfoot D.J."/>
            <person name="Schmoeckel S.M."/>
            <person name="Li B."/>
            <person name="Borm T.J.A."/>
            <person name="Ohyanagi H."/>
            <person name="Mineta K."/>
            <person name="Michell C.T."/>
            <person name="Saber N."/>
            <person name="Kharbatia N.M."/>
            <person name="Rupper R.R."/>
            <person name="Sharp A.R."/>
            <person name="Dally N."/>
            <person name="Boughton B.A."/>
            <person name="Woo Y.H."/>
            <person name="Gao G."/>
            <person name="Schijlen E.G.W.M."/>
            <person name="Guo X."/>
            <person name="Momin A.A."/>
            <person name="Negrao S."/>
            <person name="Al-Babili S."/>
            <person name="Gehring C."/>
            <person name="Roessner U."/>
            <person name="Jung C."/>
            <person name="Murphy K."/>
            <person name="Arold S.T."/>
            <person name="Gojobori T."/>
            <person name="van der Linden C.G."/>
            <person name="van Loo E.N."/>
            <person name="Jellen E.N."/>
            <person name="Maughan P.J."/>
            <person name="Tester M."/>
        </authorList>
    </citation>
    <scope>NUCLEOTIDE SEQUENCE [LARGE SCALE GENOMIC DNA]</scope>
    <source>
        <strain evidence="5">cv. PI 614886</strain>
    </source>
</reference>
<evidence type="ECO:0000256" key="2">
    <source>
        <dbReference type="ARBA" id="ARBA00023242"/>
    </source>
</evidence>
<evidence type="ECO:0000256" key="4">
    <source>
        <dbReference type="SAM" id="MobiDB-lite"/>
    </source>
</evidence>
<proteinExistence type="inferred from homology"/>
<dbReference type="KEGG" id="cqi:110702870"/>
<evidence type="ECO:0000313" key="5">
    <source>
        <dbReference type="EnsemblPlants" id="AUR62029845-RA:cds"/>
    </source>
</evidence>
<dbReference type="Proteomes" id="UP000596660">
    <property type="component" value="Unplaced"/>
</dbReference>
<dbReference type="GO" id="GO:0019212">
    <property type="term" value="F:phosphatase inhibitor activity"/>
    <property type="evidence" value="ECO:0007669"/>
    <property type="project" value="TreeGrafter"/>
</dbReference>
<organism evidence="5 6">
    <name type="scientific">Chenopodium quinoa</name>
    <name type="common">Quinoa</name>
    <dbReference type="NCBI Taxonomy" id="63459"/>
    <lineage>
        <taxon>Eukaryota</taxon>
        <taxon>Viridiplantae</taxon>
        <taxon>Streptophyta</taxon>
        <taxon>Embryophyta</taxon>
        <taxon>Tracheophyta</taxon>
        <taxon>Spermatophyta</taxon>
        <taxon>Magnoliopsida</taxon>
        <taxon>eudicotyledons</taxon>
        <taxon>Gunneridae</taxon>
        <taxon>Pentapetalae</taxon>
        <taxon>Caryophyllales</taxon>
        <taxon>Chenopodiaceae</taxon>
        <taxon>Chenopodioideae</taxon>
        <taxon>Atripliceae</taxon>
        <taxon>Chenopodium</taxon>
    </lineage>
</organism>
<evidence type="ECO:0000256" key="1">
    <source>
        <dbReference type="ARBA" id="ARBA00004123"/>
    </source>
</evidence>
<dbReference type="GO" id="GO:0006457">
    <property type="term" value="P:protein folding"/>
    <property type="evidence" value="ECO:0007669"/>
    <property type="project" value="UniProtKB-ARBA"/>
</dbReference>
<dbReference type="GO" id="GO:0003714">
    <property type="term" value="F:transcription corepressor activity"/>
    <property type="evidence" value="ECO:0007669"/>
    <property type="project" value="TreeGrafter"/>
</dbReference>
<dbReference type="OMA" id="HHNIMVP"/>
<dbReference type="GeneID" id="110702870"/>
<gene>
    <name evidence="5" type="primary">LOC110702870</name>
</gene>
<feature type="compositionally biased region" description="Acidic residues" evidence="4">
    <location>
        <begin position="199"/>
        <end position="218"/>
    </location>
</feature>
<dbReference type="InterPro" id="IPR009053">
    <property type="entry name" value="Prefoldin"/>
</dbReference>
<keyword evidence="2" id="KW-0539">Nucleus</keyword>
<feature type="compositionally biased region" description="Basic and acidic residues" evidence="4">
    <location>
        <begin position="338"/>
        <end position="352"/>
    </location>
</feature>
<dbReference type="PANTHER" id="PTHR15111:SF0">
    <property type="entry name" value="UNCONVENTIONAL PREFOLDIN RPB5 INTERACTOR 1"/>
    <property type="match status" value="1"/>
</dbReference>
<reference evidence="5" key="2">
    <citation type="submission" date="2021-03" db="UniProtKB">
        <authorList>
            <consortium name="EnsemblPlants"/>
        </authorList>
    </citation>
    <scope>IDENTIFICATION</scope>
</reference>
<protein>
    <submittedName>
        <fullName evidence="5">Uncharacterized protein</fullName>
    </submittedName>
</protein>
<dbReference type="OrthoDB" id="21413at2759"/>
<evidence type="ECO:0000256" key="3">
    <source>
        <dbReference type="ARBA" id="ARBA00038295"/>
    </source>
</evidence>
<dbReference type="Gramene" id="AUR62029845-RA">
    <property type="protein sequence ID" value="AUR62029845-RA:cds"/>
    <property type="gene ID" value="AUR62029845"/>
</dbReference>
<comment type="subcellular location">
    <subcellularLocation>
        <location evidence="1">Nucleus</location>
    </subcellularLocation>
</comment>